<dbReference type="Pfam" id="PF00072">
    <property type="entry name" value="Response_reg"/>
    <property type="match status" value="1"/>
</dbReference>
<accession>A0A1D8AYG5</accession>
<dbReference type="PANTHER" id="PTHR44591">
    <property type="entry name" value="STRESS RESPONSE REGULATOR PROTEIN 1"/>
    <property type="match status" value="1"/>
</dbReference>
<dbReference type="KEGG" id="obg:Verru16b_03030"/>
<feature type="modified residue" description="4-aspartylphosphate" evidence="2">
    <location>
        <position position="52"/>
    </location>
</feature>
<reference evidence="4 5" key="1">
    <citation type="submission" date="2016-06" db="EMBL/GenBank/DDBJ databases">
        <title>Three novel species with peptidoglycan cell walls form the new genus Lacunisphaera gen. nov. in the family Opitutaceae of the verrucomicrobial subdivision 4.</title>
        <authorList>
            <person name="Rast P."/>
            <person name="Gloeckner I."/>
            <person name="Jogler M."/>
            <person name="Boedeker C."/>
            <person name="Jeske O."/>
            <person name="Wiegand S."/>
            <person name="Reinhardt R."/>
            <person name="Schumann P."/>
            <person name="Rohde M."/>
            <person name="Spring S."/>
            <person name="Gloeckner F.O."/>
            <person name="Jogler C."/>
        </authorList>
    </citation>
    <scope>NUCLEOTIDE SEQUENCE [LARGE SCALE GENOMIC DNA]</scope>
    <source>
        <strain evidence="4 5">IG16b</strain>
    </source>
</reference>
<dbReference type="InterPro" id="IPR001789">
    <property type="entry name" value="Sig_transdc_resp-reg_receiver"/>
</dbReference>
<evidence type="ECO:0000313" key="5">
    <source>
        <dbReference type="Proteomes" id="UP000095228"/>
    </source>
</evidence>
<evidence type="ECO:0000256" key="2">
    <source>
        <dbReference type="PROSITE-ProRule" id="PRU00169"/>
    </source>
</evidence>
<name>A0A1D8AYG5_9BACT</name>
<dbReference type="Proteomes" id="UP000095228">
    <property type="component" value="Chromosome"/>
</dbReference>
<dbReference type="PROSITE" id="PS50110">
    <property type="entry name" value="RESPONSE_REGULATORY"/>
    <property type="match status" value="1"/>
</dbReference>
<dbReference type="Gene3D" id="3.40.50.2300">
    <property type="match status" value="1"/>
</dbReference>
<dbReference type="AlphaFoldDB" id="A0A1D8AYG5"/>
<dbReference type="CDD" id="cd00156">
    <property type="entry name" value="REC"/>
    <property type="match status" value="1"/>
</dbReference>
<dbReference type="EMBL" id="CP016094">
    <property type="protein sequence ID" value="AOS45939.1"/>
    <property type="molecule type" value="Genomic_DNA"/>
</dbReference>
<dbReference type="SMART" id="SM00448">
    <property type="entry name" value="REC"/>
    <property type="match status" value="1"/>
</dbReference>
<dbReference type="RefSeq" id="WP_083270387.1">
    <property type="nucleotide sequence ID" value="NZ_CP016094.1"/>
</dbReference>
<dbReference type="InterPro" id="IPR011006">
    <property type="entry name" value="CheY-like_superfamily"/>
</dbReference>
<evidence type="ECO:0000313" key="4">
    <source>
        <dbReference type="EMBL" id="AOS45939.1"/>
    </source>
</evidence>
<protein>
    <submittedName>
        <fullName evidence="4">Response regulator receiver protein</fullName>
    </submittedName>
</protein>
<organism evidence="4 5">
    <name type="scientific">Lacunisphaera limnophila</name>
    <dbReference type="NCBI Taxonomy" id="1838286"/>
    <lineage>
        <taxon>Bacteria</taxon>
        <taxon>Pseudomonadati</taxon>
        <taxon>Verrucomicrobiota</taxon>
        <taxon>Opitutia</taxon>
        <taxon>Opitutales</taxon>
        <taxon>Opitutaceae</taxon>
        <taxon>Lacunisphaera</taxon>
    </lineage>
</organism>
<keyword evidence="1 2" id="KW-0597">Phosphoprotein</keyword>
<gene>
    <name evidence="4" type="ORF">Verru16b_03030</name>
</gene>
<dbReference type="InterPro" id="IPR050595">
    <property type="entry name" value="Bact_response_regulator"/>
</dbReference>
<dbReference type="OrthoDB" id="9797769at2"/>
<dbReference type="STRING" id="1838286.Verru16b_03030"/>
<proteinExistence type="predicted"/>
<keyword evidence="5" id="KW-1185">Reference proteome</keyword>
<feature type="domain" description="Response regulatory" evidence="3">
    <location>
        <begin position="3"/>
        <end position="121"/>
    </location>
</feature>
<evidence type="ECO:0000259" key="3">
    <source>
        <dbReference type="PROSITE" id="PS50110"/>
    </source>
</evidence>
<dbReference type="SUPFAM" id="SSF52172">
    <property type="entry name" value="CheY-like"/>
    <property type="match status" value="1"/>
</dbReference>
<evidence type="ECO:0000256" key="1">
    <source>
        <dbReference type="ARBA" id="ARBA00022553"/>
    </source>
</evidence>
<sequence>MSRILLVDDHEPVCISLQAMIKGMGHETVYATTGKQALVMHQQDPVDVLVTDIFMPDMDGYELIQKFHRDYPEVKVVAMSGGIPRAPGGPYLEVAGKFGAQWLLRKPFSATRLIEIITEATGEAVGH</sequence>
<dbReference type="PANTHER" id="PTHR44591:SF23">
    <property type="entry name" value="CHEY SUBFAMILY"/>
    <property type="match status" value="1"/>
</dbReference>
<dbReference type="GO" id="GO:0000160">
    <property type="term" value="P:phosphorelay signal transduction system"/>
    <property type="evidence" value="ECO:0007669"/>
    <property type="project" value="InterPro"/>
</dbReference>